<evidence type="ECO:0000313" key="1">
    <source>
        <dbReference type="EMBL" id="KAJ4165054.1"/>
    </source>
</evidence>
<dbReference type="EMBL" id="JAJHUN010000001">
    <property type="protein sequence ID" value="KAJ4165054.1"/>
    <property type="molecule type" value="Genomic_DNA"/>
</dbReference>
<reference evidence="1" key="1">
    <citation type="journal article" date="2023" name="Access Microbiol">
        <title>De-novo genome assembly for Akanthomyces muscarius, a biocontrol agent of insect agricultural pests.</title>
        <authorList>
            <person name="Erdos Z."/>
            <person name="Studholme D.J."/>
            <person name="Raymond B."/>
            <person name="Sharma M."/>
        </authorList>
    </citation>
    <scope>NUCLEOTIDE SEQUENCE</scope>
    <source>
        <strain evidence="1">Ve6</strain>
    </source>
</reference>
<proteinExistence type="predicted"/>
<accession>A0A9W8UTE6</accession>
<evidence type="ECO:0000313" key="2">
    <source>
        <dbReference type="Proteomes" id="UP001144673"/>
    </source>
</evidence>
<dbReference type="RefSeq" id="XP_056059969.1">
    <property type="nucleotide sequence ID" value="XM_056204633.1"/>
</dbReference>
<gene>
    <name evidence="1" type="ORF">LMH87_006701</name>
</gene>
<dbReference type="Proteomes" id="UP001144673">
    <property type="component" value="Chromosome 1"/>
</dbReference>
<organism evidence="1 2">
    <name type="scientific">Akanthomyces muscarius</name>
    <name type="common">Entomopathogenic fungus</name>
    <name type="synonym">Lecanicillium muscarium</name>
    <dbReference type="NCBI Taxonomy" id="2231603"/>
    <lineage>
        <taxon>Eukaryota</taxon>
        <taxon>Fungi</taxon>
        <taxon>Dikarya</taxon>
        <taxon>Ascomycota</taxon>
        <taxon>Pezizomycotina</taxon>
        <taxon>Sordariomycetes</taxon>
        <taxon>Hypocreomycetidae</taxon>
        <taxon>Hypocreales</taxon>
        <taxon>Cordycipitaceae</taxon>
        <taxon>Akanthomyces</taxon>
    </lineage>
</organism>
<protein>
    <submittedName>
        <fullName evidence="1">Uncharacterized protein</fullName>
    </submittedName>
</protein>
<dbReference type="GeneID" id="80893860"/>
<dbReference type="AlphaFoldDB" id="A0A9W8UTE6"/>
<name>A0A9W8UTE6_AKAMU</name>
<keyword evidence="2" id="KW-1185">Reference proteome</keyword>
<comment type="caution">
    <text evidence="1">The sequence shown here is derived from an EMBL/GenBank/DDBJ whole genome shotgun (WGS) entry which is preliminary data.</text>
</comment>
<dbReference type="KEGG" id="amus:LMH87_006701"/>
<sequence length="89" mass="9853">MERIGANTVRAPEEIQRDIPSRPLCKKKKEKEIISKCLTTRRARETQPGKLVSHGAAYSVSTVYISAHTVPRGASNSVVRTEASQYLIS</sequence>